<dbReference type="Pfam" id="PF00172">
    <property type="entry name" value="Zn_clus"/>
    <property type="match status" value="1"/>
</dbReference>
<dbReference type="PROSITE" id="PS50048">
    <property type="entry name" value="ZN2_CY6_FUNGAL_2"/>
    <property type="match status" value="1"/>
</dbReference>
<evidence type="ECO:0000259" key="5">
    <source>
        <dbReference type="PROSITE" id="PS50048"/>
    </source>
</evidence>
<comment type="caution">
    <text evidence="6">The sequence shown here is derived from an EMBL/GenBank/DDBJ whole genome shotgun (WGS) entry which is preliminary data.</text>
</comment>
<dbReference type="GO" id="GO:0005634">
    <property type="term" value="C:nucleus"/>
    <property type="evidence" value="ECO:0007669"/>
    <property type="project" value="TreeGrafter"/>
</dbReference>
<evidence type="ECO:0000313" key="6">
    <source>
        <dbReference type="EMBL" id="GLA80121.1"/>
    </source>
</evidence>
<gene>
    <name evidence="6" type="ORF">AtubIFM56815_000927</name>
</gene>
<dbReference type="SUPFAM" id="SSF57701">
    <property type="entry name" value="Zn2/Cys6 DNA-binding domain"/>
    <property type="match status" value="1"/>
</dbReference>
<sequence>MARSTISRTRTGCRACRARRVKCDESHPVCRRCARNNRGCEYSFQLTWLDESIAKGVCHGRTGVWSKNGRKRMDVSNEHDLAKMPRHPTPGISHQQWMFLNTSADDVDRLCVEYHRGYGGNSLGHPRLLLSPAMNTMPVTVLNRSSEDPMLLAFFETVICSSSTLVDNCGITFLLWNTITVRYSTSKVF</sequence>
<dbReference type="SMART" id="SM00066">
    <property type="entry name" value="GAL4"/>
    <property type="match status" value="1"/>
</dbReference>
<evidence type="ECO:0000256" key="4">
    <source>
        <dbReference type="ARBA" id="ARBA00023242"/>
    </source>
</evidence>
<evidence type="ECO:0000256" key="1">
    <source>
        <dbReference type="ARBA" id="ARBA00023015"/>
    </source>
</evidence>
<evidence type="ECO:0000313" key="7">
    <source>
        <dbReference type="Proteomes" id="UP001144157"/>
    </source>
</evidence>
<dbReference type="InterPro" id="IPR036864">
    <property type="entry name" value="Zn2-C6_fun-type_DNA-bd_sf"/>
</dbReference>
<dbReference type="CDD" id="cd00067">
    <property type="entry name" value="GAL4"/>
    <property type="match status" value="1"/>
</dbReference>
<dbReference type="InterPro" id="IPR001138">
    <property type="entry name" value="Zn2Cys6_DnaBD"/>
</dbReference>
<dbReference type="PANTHER" id="PTHR37534">
    <property type="entry name" value="TRANSCRIPTIONAL ACTIVATOR PROTEIN UGA3"/>
    <property type="match status" value="1"/>
</dbReference>
<dbReference type="GO" id="GO:0000976">
    <property type="term" value="F:transcription cis-regulatory region binding"/>
    <property type="evidence" value="ECO:0007669"/>
    <property type="project" value="TreeGrafter"/>
</dbReference>
<evidence type="ECO:0000256" key="2">
    <source>
        <dbReference type="ARBA" id="ARBA00023125"/>
    </source>
</evidence>
<keyword evidence="4" id="KW-0539">Nucleus</keyword>
<dbReference type="Proteomes" id="UP001144157">
    <property type="component" value="Unassembled WGS sequence"/>
</dbReference>
<dbReference type="Gene3D" id="4.10.240.10">
    <property type="entry name" value="Zn(2)-C6 fungal-type DNA-binding domain"/>
    <property type="match status" value="1"/>
</dbReference>
<accession>A0A9W6AFV3</accession>
<dbReference type="PROSITE" id="PS00463">
    <property type="entry name" value="ZN2_CY6_FUNGAL_1"/>
    <property type="match status" value="1"/>
</dbReference>
<dbReference type="PANTHER" id="PTHR37534:SF49">
    <property type="entry name" value="LYSINE BIOSYNTHESIS REGULATORY PROTEIN LYS14"/>
    <property type="match status" value="1"/>
</dbReference>
<feature type="domain" description="Zn(2)-C6 fungal-type" evidence="5">
    <location>
        <begin position="12"/>
        <end position="42"/>
    </location>
</feature>
<keyword evidence="1" id="KW-0805">Transcription regulation</keyword>
<name>A0A9W6AFV3_ASPTU</name>
<dbReference type="GO" id="GO:0008270">
    <property type="term" value="F:zinc ion binding"/>
    <property type="evidence" value="ECO:0007669"/>
    <property type="project" value="InterPro"/>
</dbReference>
<protein>
    <recommendedName>
        <fullName evidence="5">Zn(2)-C6 fungal-type domain-containing protein</fullName>
    </recommendedName>
</protein>
<evidence type="ECO:0000256" key="3">
    <source>
        <dbReference type="ARBA" id="ARBA00023163"/>
    </source>
</evidence>
<dbReference type="GO" id="GO:0000981">
    <property type="term" value="F:DNA-binding transcription factor activity, RNA polymerase II-specific"/>
    <property type="evidence" value="ECO:0007669"/>
    <property type="project" value="InterPro"/>
</dbReference>
<dbReference type="GO" id="GO:0045944">
    <property type="term" value="P:positive regulation of transcription by RNA polymerase II"/>
    <property type="evidence" value="ECO:0007669"/>
    <property type="project" value="TreeGrafter"/>
</dbReference>
<keyword evidence="3" id="KW-0804">Transcription</keyword>
<dbReference type="AlphaFoldDB" id="A0A9W6AFV3"/>
<organism evidence="6 7">
    <name type="scientific">Aspergillus tubingensis</name>
    <dbReference type="NCBI Taxonomy" id="5068"/>
    <lineage>
        <taxon>Eukaryota</taxon>
        <taxon>Fungi</taxon>
        <taxon>Dikarya</taxon>
        <taxon>Ascomycota</taxon>
        <taxon>Pezizomycotina</taxon>
        <taxon>Eurotiomycetes</taxon>
        <taxon>Eurotiomycetidae</taxon>
        <taxon>Eurotiales</taxon>
        <taxon>Aspergillaceae</taxon>
        <taxon>Aspergillus</taxon>
        <taxon>Aspergillus subgen. Circumdati</taxon>
    </lineage>
</organism>
<dbReference type="EMBL" id="BRPE01000001">
    <property type="protein sequence ID" value="GLA80121.1"/>
    <property type="molecule type" value="Genomic_DNA"/>
</dbReference>
<keyword evidence="2" id="KW-0238">DNA-binding</keyword>
<reference evidence="6" key="1">
    <citation type="submission" date="2022-07" db="EMBL/GenBank/DDBJ databases">
        <title>Taxonomy of Aspergillus series Nigri: significant species reduction supported by multi-species coalescent approaches.</title>
        <authorList>
            <person name="Bian C."/>
            <person name="Kusuya Y."/>
            <person name="Sklenar F."/>
            <person name="D'hooge E."/>
            <person name="Yaguchi T."/>
            <person name="Takahashi H."/>
            <person name="Hubka V."/>
        </authorList>
    </citation>
    <scope>NUCLEOTIDE SEQUENCE</scope>
    <source>
        <strain evidence="6">IFM 56815</strain>
    </source>
</reference>
<proteinExistence type="predicted"/>